<dbReference type="PANTHER" id="PTHR30383:SF24">
    <property type="entry name" value="THIOESTERASE 1_PROTEASE 1_LYSOPHOSPHOLIPASE L1"/>
    <property type="match status" value="1"/>
</dbReference>
<name>A0A5A9W5Y7_9GAMM</name>
<dbReference type="Pfam" id="PF13472">
    <property type="entry name" value="Lipase_GDSL_2"/>
    <property type="match status" value="1"/>
</dbReference>
<feature type="domain" description="SGNH hydrolase-type esterase" evidence="1">
    <location>
        <begin position="24"/>
        <end position="188"/>
    </location>
</feature>
<organism evidence="2 3">
    <name type="scientific">Nitrincola tapanii</name>
    <dbReference type="NCBI Taxonomy" id="1708751"/>
    <lineage>
        <taxon>Bacteria</taxon>
        <taxon>Pseudomonadati</taxon>
        <taxon>Pseudomonadota</taxon>
        <taxon>Gammaproteobacteria</taxon>
        <taxon>Oceanospirillales</taxon>
        <taxon>Oceanospirillaceae</taxon>
        <taxon>Nitrincola</taxon>
    </lineage>
</organism>
<dbReference type="GO" id="GO:0004622">
    <property type="term" value="F:phosphatidylcholine lysophospholipase activity"/>
    <property type="evidence" value="ECO:0007669"/>
    <property type="project" value="TreeGrafter"/>
</dbReference>
<dbReference type="PANTHER" id="PTHR30383">
    <property type="entry name" value="THIOESTERASE 1/PROTEASE 1/LYSOPHOSPHOLIPASE L1"/>
    <property type="match status" value="1"/>
</dbReference>
<evidence type="ECO:0000313" key="2">
    <source>
        <dbReference type="EMBL" id="KAA0876187.1"/>
    </source>
</evidence>
<dbReference type="Proteomes" id="UP000325302">
    <property type="component" value="Unassembled WGS sequence"/>
</dbReference>
<dbReference type="AlphaFoldDB" id="A0A5A9W5Y7"/>
<dbReference type="RefSeq" id="WP_149389441.1">
    <property type="nucleotide sequence ID" value="NZ_SMRS01000001.1"/>
</dbReference>
<evidence type="ECO:0000313" key="3">
    <source>
        <dbReference type="Proteomes" id="UP000325302"/>
    </source>
</evidence>
<dbReference type="InterPro" id="IPR008265">
    <property type="entry name" value="Lipase_GDSL_AS"/>
</dbReference>
<evidence type="ECO:0000259" key="1">
    <source>
        <dbReference type="Pfam" id="PF13472"/>
    </source>
</evidence>
<dbReference type="InterPro" id="IPR036514">
    <property type="entry name" value="SGNH_hydro_sf"/>
</dbReference>
<dbReference type="InterPro" id="IPR013830">
    <property type="entry name" value="SGNH_hydro"/>
</dbReference>
<dbReference type="EMBL" id="SMRS01000001">
    <property type="protein sequence ID" value="KAA0876187.1"/>
    <property type="molecule type" value="Genomic_DNA"/>
</dbReference>
<accession>A0A5A9W5Y7</accession>
<dbReference type="InterPro" id="IPR051532">
    <property type="entry name" value="Ester_Hydrolysis_Enzymes"/>
</dbReference>
<gene>
    <name evidence="2" type="ORF">E1H14_00120</name>
</gene>
<comment type="caution">
    <text evidence="2">The sequence shown here is derived from an EMBL/GenBank/DDBJ whole genome shotgun (WGS) entry which is preliminary data.</text>
</comment>
<sequence>MRILLSWLLGLTLAWPLQAQTLLVLGDSLSAGYGLAAEEGWVSLLEKRLDQEMAALERPAVDLVNASISGETTAGGLARLPDLLSQHQPRWLLLQLGANDALRGTPLPVIRQQLQSLIETAQAASVQVILIGIRIPPNYGAQYAEGFFALYAELADQYNLVRVPFLLERVALDWSMMLPDGLHPNAQAQPLILDTVWPFLQPLLDSEKL</sequence>
<keyword evidence="3" id="KW-1185">Reference proteome</keyword>
<reference evidence="2 3" key="1">
    <citation type="submission" date="2019-03" db="EMBL/GenBank/DDBJ databases">
        <title>Nitrincola sp. nov. isolated from an Indian soda lake.</title>
        <authorList>
            <person name="Joshi A."/>
            <person name="Thite S.V."/>
            <person name="Joseph N."/>
            <person name="Dhotre D."/>
            <person name="Moorthy M."/>
            <person name="Shouche Y.S."/>
        </authorList>
    </citation>
    <scope>NUCLEOTIDE SEQUENCE [LARGE SCALE GENOMIC DNA]</scope>
    <source>
        <strain evidence="2 3">MEB193</strain>
    </source>
</reference>
<dbReference type="PROSITE" id="PS01098">
    <property type="entry name" value="LIPASE_GDSL_SER"/>
    <property type="match status" value="1"/>
</dbReference>
<protein>
    <submittedName>
        <fullName evidence="2">Arylesterase</fullName>
    </submittedName>
</protein>
<dbReference type="SUPFAM" id="SSF52266">
    <property type="entry name" value="SGNH hydrolase"/>
    <property type="match status" value="1"/>
</dbReference>
<dbReference type="CDD" id="cd01822">
    <property type="entry name" value="Lysophospholipase_L1_like"/>
    <property type="match status" value="1"/>
</dbReference>
<dbReference type="Gene3D" id="3.40.50.1110">
    <property type="entry name" value="SGNH hydrolase"/>
    <property type="match status" value="1"/>
</dbReference>
<dbReference type="GO" id="GO:0006629">
    <property type="term" value="P:lipid metabolic process"/>
    <property type="evidence" value="ECO:0007669"/>
    <property type="project" value="InterPro"/>
</dbReference>
<dbReference type="OrthoDB" id="9786188at2"/>
<proteinExistence type="predicted"/>